<evidence type="ECO:0000313" key="2">
    <source>
        <dbReference type="EMBL" id="QOY36530.1"/>
    </source>
</evidence>
<reference evidence="1 3" key="1">
    <citation type="submission" date="2016-10" db="EMBL/GenBank/DDBJ databases">
        <title>Draft genome sequences of four alkaliphilic bacteria belonging to the Anaerobacillus genus.</title>
        <authorList>
            <person name="Bassil N.M."/>
            <person name="Lloyd J.R."/>
        </authorList>
    </citation>
    <scope>NUCLEOTIDE SEQUENCE [LARGE SCALE GENOMIC DNA]</scope>
    <source>
        <strain evidence="1 3">NB2006</strain>
    </source>
</reference>
<dbReference type="EMBL" id="CP063356">
    <property type="protein sequence ID" value="QOY36530.1"/>
    <property type="molecule type" value="Genomic_DNA"/>
</dbReference>
<dbReference type="RefSeq" id="WP_071317637.1">
    <property type="nucleotide sequence ID" value="NZ_CP063356.2"/>
</dbReference>
<gene>
    <name evidence="2" type="ORF">AWH56_002285</name>
    <name evidence="1" type="ORF">AWH56_13850</name>
</gene>
<dbReference type="Proteomes" id="UP000180175">
    <property type="component" value="Chromosome"/>
</dbReference>
<reference evidence="2" key="4">
    <citation type="submission" date="2020-10" db="EMBL/GenBank/DDBJ databases">
        <authorList>
            <person name="Bassil N.M."/>
            <person name="Lloyd J.R."/>
        </authorList>
    </citation>
    <scope>NUCLEOTIDE SEQUENCE</scope>
    <source>
        <strain evidence="2">NB2006</strain>
    </source>
</reference>
<accession>A0A1S2LLK3</accession>
<keyword evidence="3" id="KW-1185">Reference proteome</keyword>
<name>A0A1S2LLK3_9BACI</name>
<dbReference type="AlphaFoldDB" id="A0A1S2LLK3"/>
<organism evidence="1 3">
    <name type="scientific">Anaerobacillus isosaccharinicus</name>
    <dbReference type="NCBI Taxonomy" id="1532552"/>
    <lineage>
        <taxon>Bacteria</taxon>
        <taxon>Bacillati</taxon>
        <taxon>Bacillota</taxon>
        <taxon>Bacilli</taxon>
        <taxon>Bacillales</taxon>
        <taxon>Bacillaceae</taxon>
        <taxon>Anaerobacillus</taxon>
    </lineage>
</organism>
<proteinExistence type="predicted"/>
<evidence type="ECO:0000313" key="1">
    <source>
        <dbReference type="EMBL" id="OIJ13382.1"/>
    </source>
</evidence>
<reference evidence="2 3" key="2">
    <citation type="journal article" date="2017" name="Genome Announc.">
        <title>Draft Genome Sequences of Four Alkaliphilic Bacteria Belonging to the Anaerobacillus Genus.</title>
        <authorList>
            <person name="Bassil N.M."/>
            <person name="Lloyd J.R."/>
        </authorList>
    </citation>
    <scope>NUCLEOTIDE SEQUENCE [LARGE SCALE GENOMIC DNA]</scope>
    <source>
        <strain evidence="2 3">NB2006</strain>
    </source>
</reference>
<evidence type="ECO:0000313" key="3">
    <source>
        <dbReference type="Proteomes" id="UP000180175"/>
    </source>
</evidence>
<dbReference type="EMBL" id="LQXD01000124">
    <property type="protein sequence ID" value="OIJ13382.1"/>
    <property type="molecule type" value="Genomic_DNA"/>
</dbReference>
<reference evidence="2 3" key="3">
    <citation type="journal article" date="2019" name="Int. J. Syst. Evol. Microbiol.">
        <title>Anaerobacillus isosaccharinicus sp. nov., an alkaliphilic bacterium which degrades isosaccharinic acid.</title>
        <authorList>
            <person name="Bassil N.M."/>
            <person name="Lloyd J.R."/>
        </authorList>
    </citation>
    <scope>NUCLEOTIDE SEQUENCE [LARGE SCALE GENOMIC DNA]</scope>
    <source>
        <strain evidence="2 3">NB2006</strain>
    </source>
</reference>
<protein>
    <submittedName>
        <fullName evidence="1">Uncharacterized protein</fullName>
    </submittedName>
</protein>
<dbReference type="KEGG" id="aia:AWH56_002285"/>
<sequence>MSGRFKIPQHWKVNTHKFLRDFQFRWYSFWKNWHYVKYYFYNSSRHLVKTRKFRRKLRGLRK</sequence>